<dbReference type="OrthoDB" id="4495335at2759"/>
<feature type="region of interest" description="Disordered" evidence="2">
    <location>
        <begin position="480"/>
        <end position="526"/>
    </location>
</feature>
<name>A0A2C5X673_9PEZI</name>
<reference evidence="3 4" key="2">
    <citation type="journal article" date="2013" name="IMA Fungus">
        <title>IMA Genome-F 1: Ceratocystis fimbriata: Draft nuclear genome sequence for the plant pathogen, Ceratocystis fimbriata.</title>
        <authorList>
            <person name="Wilken P.M."/>
            <person name="Steenkamp E.T."/>
            <person name="Wingfield M.J."/>
            <person name="de Beer Z.W."/>
            <person name="Wingfield B.D."/>
        </authorList>
    </citation>
    <scope>NUCLEOTIDE SEQUENCE [LARGE SCALE GENOMIC DNA]</scope>
    <source>
        <strain evidence="3 4">CBS 114723</strain>
    </source>
</reference>
<organism evidence="3 4">
    <name type="scientific">Ceratocystis fimbriata CBS 114723</name>
    <dbReference type="NCBI Taxonomy" id="1035309"/>
    <lineage>
        <taxon>Eukaryota</taxon>
        <taxon>Fungi</taxon>
        <taxon>Dikarya</taxon>
        <taxon>Ascomycota</taxon>
        <taxon>Pezizomycotina</taxon>
        <taxon>Sordariomycetes</taxon>
        <taxon>Hypocreomycetidae</taxon>
        <taxon>Microascales</taxon>
        <taxon>Ceratocystidaceae</taxon>
        <taxon>Ceratocystis</taxon>
    </lineage>
</organism>
<feature type="region of interest" description="Disordered" evidence="2">
    <location>
        <begin position="1"/>
        <end position="35"/>
    </location>
</feature>
<keyword evidence="1" id="KW-0175">Coiled coil</keyword>
<gene>
    <name evidence="3" type="primary">CALD1</name>
    <name evidence="3" type="ORF">CFIMG_008203RA00001</name>
</gene>
<feature type="coiled-coil region" evidence="1">
    <location>
        <begin position="81"/>
        <end position="115"/>
    </location>
</feature>
<dbReference type="PANTHER" id="PTHR42041:SF1">
    <property type="entry name" value="DNA ENDONUCLEASE ACTIVATOR CTP1 C-TERMINAL DOMAIN-CONTAINING PROTEIN"/>
    <property type="match status" value="1"/>
</dbReference>
<comment type="caution">
    <text evidence="3">The sequence shown here is derived from an EMBL/GenBank/DDBJ whole genome shotgun (WGS) entry which is preliminary data.</text>
</comment>
<evidence type="ECO:0000256" key="1">
    <source>
        <dbReference type="SAM" id="Coils"/>
    </source>
</evidence>
<evidence type="ECO:0000313" key="4">
    <source>
        <dbReference type="Proteomes" id="UP000222788"/>
    </source>
</evidence>
<feature type="compositionally biased region" description="Polar residues" evidence="2">
    <location>
        <begin position="20"/>
        <end position="35"/>
    </location>
</feature>
<proteinExistence type="predicted"/>
<feature type="compositionally biased region" description="Basic and acidic residues" evidence="2">
    <location>
        <begin position="360"/>
        <end position="405"/>
    </location>
</feature>
<dbReference type="STRING" id="1035309.A0A2C5X673"/>
<dbReference type="Proteomes" id="UP000222788">
    <property type="component" value="Unassembled WGS sequence"/>
</dbReference>
<feature type="compositionally biased region" description="Low complexity" evidence="2">
    <location>
        <begin position="488"/>
        <end position="498"/>
    </location>
</feature>
<sequence>MDNLPPASLPKSPTLATGLRQASPSRVNRDMSNISRSEFHESAVSDKISQFNSLSNQSRAQIERRYNARNGEKNTKDDAALRRAAVGREELETEMRKYREEARTLRRKLDDGQERERKIAERLDTLMDNHGRAKETYAHTQELWEKEIRRTRKEAFKAQSTTVKLQEELKHSRDSLSIAQQSLEREKERSKIRENEAFTARYQMVEIQEQLDAALARIKVVEQERDSFKTLAKKEEVARIAAEGMIPLPPGSPDDEFATPRKEIAVERIPETMSEKPRNKATEKLKRPPGGRVSISTMDIVSSEASEMEIEELSRQVLWERQRADRAQELLDFMQMECQLRCCPCIKEVRAEEKEKAEQKAKAAAEERERQEEEGMKREVEQLRMEREEAWKSSRSQSQHEREAEREEEAQIQTCDQDMDADLGHHNHDDDSNNDEVLEEDHNDMLVSSTVAPAAPAFSAAPSSIYSSRVSPCPIFPAPTIAKPSSPPLSHSVSSKESTIGGTIQDENRKPINASSRSGSPRDRSSTVYFPEESVFRTMTNDMARPMDAAYEAAPCIQAAKDTNMDIDDSMDFDRDEMSMGSFDGRYAHTPSLETSSFTVMAKQRVSLLSLLNAPHDTSDGERESLESPLPNIPTIPDDAASASQPYPAEPEVRNIVPSYVDDSFVNARTSFASAAETEVGADSTTSISTPYAVETVTTTTKIPLREETRSPTIADQLRNQMRNSHASFDASNPAMTPTMTREEALAQIRERRGRARSAAQGTTTPRRQMTQGVKKMGSSAGSARPMTTRRDVSSGSAPAPAARVASRPPSRMAATSRSTSRTTTKLR</sequence>
<keyword evidence="4" id="KW-1185">Reference proteome</keyword>
<feature type="compositionally biased region" description="Basic and acidic residues" evidence="2">
    <location>
        <begin position="272"/>
        <end position="286"/>
    </location>
</feature>
<evidence type="ECO:0000313" key="3">
    <source>
        <dbReference type="EMBL" id="PHH53410.1"/>
    </source>
</evidence>
<feature type="compositionally biased region" description="Polar residues" evidence="2">
    <location>
        <begin position="760"/>
        <end position="772"/>
    </location>
</feature>
<dbReference type="EMBL" id="APWK03000044">
    <property type="protein sequence ID" value="PHH53410.1"/>
    <property type="molecule type" value="Genomic_DNA"/>
</dbReference>
<feature type="region of interest" description="Disordered" evidence="2">
    <location>
        <begin position="751"/>
        <end position="828"/>
    </location>
</feature>
<protein>
    <submittedName>
        <fullName evidence="3">Caldesmon</fullName>
    </submittedName>
</protein>
<dbReference type="PANTHER" id="PTHR42041">
    <property type="entry name" value="DNA ENDONUCLEASE ACTIVATOR CTP1 C-TERMINAL DOMAIN-CONTAINING PROTEIN"/>
    <property type="match status" value="1"/>
</dbReference>
<feature type="compositionally biased region" description="Low complexity" evidence="2">
    <location>
        <begin position="794"/>
        <end position="828"/>
    </location>
</feature>
<dbReference type="AlphaFoldDB" id="A0A2C5X673"/>
<evidence type="ECO:0000256" key="2">
    <source>
        <dbReference type="SAM" id="MobiDB-lite"/>
    </source>
</evidence>
<feature type="compositionally biased region" description="Basic and acidic residues" evidence="2">
    <location>
        <begin position="422"/>
        <end position="431"/>
    </location>
</feature>
<feature type="region of interest" description="Disordered" evidence="2">
    <location>
        <begin position="360"/>
        <end position="436"/>
    </location>
</feature>
<accession>A0A2C5X673</accession>
<reference evidence="3 4" key="1">
    <citation type="journal article" date="2013" name="Fungal Biol.">
        <title>Analysis of microsatellite markers in the genome of the plant pathogen Ceratocystis fimbriata.</title>
        <authorList>
            <person name="Simpson M.C."/>
            <person name="Wilken P.M."/>
            <person name="Coetzee M.P."/>
            <person name="Wingfield M.J."/>
            <person name="Wingfield B.D."/>
        </authorList>
    </citation>
    <scope>NUCLEOTIDE SEQUENCE [LARGE SCALE GENOMIC DNA]</scope>
    <source>
        <strain evidence="3 4">CBS 114723</strain>
    </source>
</reference>
<feature type="region of interest" description="Disordered" evidence="2">
    <location>
        <begin position="272"/>
        <end position="294"/>
    </location>
</feature>